<dbReference type="InterPro" id="IPR039424">
    <property type="entry name" value="SBP_5"/>
</dbReference>
<gene>
    <name evidence="3" type="ORF">GCM10023318_54540</name>
</gene>
<protein>
    <submittedName>
        <fullName evidence="3">ABC transporter substrate-binding protein</fullName>
    </submittedName>
</protein>
<accession>A0ABP9KX86</accession>
<evidence type="ECO:0000259" key="2">
    <source>
        <dbReference type="Pfam" id="PF00496"/>
    </source>
</evidence>
<feature type="domain" description="Solute-binding protein family 5" evidence="2">
    <location>
        <begin position="74"/>
        <end position="442"/>
    </location>
</feature>
<dbReference type="PIRSF" id="PIRSF002741">
    <property type="entry name" value="MppA"/>
    <property type="match status" value="1"/>
</dbReference>
<dbReference type="CDD" id="cd08492">
    <property type="entry name" value="PBP2_NikA_DppA_OppA_like_15"/>
    <property type="match status" value="1"/>
</dbReference>
<dbReference type="SUPFAM" id="SSF53850">
    <property type="entry name" value="Periplasmic binding protein-like II"/>
    <property type="match status" value="1"/>
</dbReference>
<comment type="caution">
    <text evidence="3">The sequence shown here is derived from an EMBL/GenBank/DDBJ whole genome shotgun (WGS) entry which is preliminary data.</text>
</comment>
<dbReference type="PANTHER" id="PTHR30290">
    <property type="entry name" value="PERIPLASMIC BINDING COMPONENT OF ABC TRANSPORTER"/>
    <property type="match status" value="1"/>
</dbReference>
<reference evidence="4" key="1">
    <citation type="journal article" date="2019" name="Int. J. Syst. Evol. Microbiol.">
        <title>The Global Catalogue of Microorganisms (GCM) 10K type strain sequencing project: providing services to taxonomists for standard genome sequencing and annotation.</title>
        <authorList>
            <consortium name="The Broad Institute Genomics Platform"/>
            <consortium name="The Broad Institute Genome Sequencing Center for Infectious Disease"/>
            <person name="Wu L."/>
            <person name="Ma J."/>
        </authorList>
    </citation>
    <scope>NUCLEOTIDE SEQUENCE [LARGE SCALE GENOMIC DNA]</scope>
    <source>
        <strain evidence="4">JCM 18298</strain>
    </source>
</reference>
<keyword evidence="4" id="KW-1185">Reference proteome</keyword>
<proteinExistence type="predicted"/>
<evidence type="ECO:0000256" key="1">
    <source>
        <dbReference type="SAM" id="SignalP"/>
    </source>
</evidence>
<dbReference type="RefSeq" id="WP_345499004.1">
    <property type="nucleotide sequence ID" value="NZ_BAABJM010000007.1"/>
</dbReference>
<dbReference type="EMBL" id="BAABJM010000007">
    <property type="protein sequence ID" value="GAA5066418.1"/>
    <property type="molecule type" value="Genomic_DNA"/>
</dbReference>
<sequence>MVLTIVSAFSLAACAGSTTSDHSSSTPVPGGTLTYGINDSPSCFDIHANSKDITAEIQRNVFDSLVSQDDQHQFHPWLAEGWTIADDQKSYTFTLRRDVVFTDGTPFTAHAVKANLDHIVAPATKSEYAVNLLGPYTGTDIIDDYTVRINFSAPFASFLQAASTTYLGIYSPRTLAENADKLCAGGSVDVGSGPFVFSSYTKGQSAVMTRNPAYHWAPANAAHNGPAYLDSLVFRILPEDATRVGALTSGQIDMARAIPPIQVPTVEAAKGLSLMRTDQPGLTYSIFLNSASAPLDDQRVRSAIQQGIDVAEDVKAVYFGQYHRSWGPLSPTTPSYDPSVAESWHYDPDKAGKLLDEAGWTGRDGEGFRTKNGKRLSLFWPGLPSAGVRDQRDLLEQVAQADLAKIGVEVTHPRLTAGDYNARVADGGFHLFSVSWARPEPDLLRLFFHSANIPPHGQNVAHLRDPQVDQWTATGSATTDERTRDDVYARTQREVLDNGSVVPLYVLAAIAGFDDDVHGHAFDASGWMTFYDAWKA</sequence>
<evidence type="ECO:0000313" key="4">
    <source>
        <dbReference type="Proteomes" id="UP001500603"/>
    </source>
</evidence>
<dbReference type="Gene3D" id="3.10.105.10">
    <property type="entry name" value="Dipeptide-binding Protein, Domain 3"/>
    <property type="match status" value="1"/>
</dbReference>
<name>A0ABP9KX86_9NOCA</name>
<dbReference type="Pfam" id="PF00496">
    <property type="entry name" value="SBP_bac_5"/>
    <property type="match status" value="1"/>
</dbReference>
<feature type="signal peptide" evidence="1">
    <location>
        <begin position="1"/>
        <end position="15"/>
    </location>
</feature>
<evidence type="ECO:0000313" key="3">
    <source>
        <dbReference type="EMBL" id="GAA5066418.1"/>
    </source>
</evidence>
<dbReference type="Gene3D" id="3.40.190.10">
    <property type="entry name" value="Periplasmic binding protein-like II"/>
    <property type="match status" value="1"/>
</dbReference>
<dbReference type="Proteomes" id="UP001500603">
    <property type="component" value="Unassembled WGS sequence"/>
</dbReference>
<dbReference type="InterPro" id="IPR030678">
    <property type="entry name" value="Peptide/Ni-bd"/>
</dbReference>
<organism evidence="3 4">
    <name type="scientific">Nocardia callitridis</name>
    <dbReference type="NCBI Taxonomy" id="648753"/>
    <lineage>
        <taxon>Bacteria</taxon>
        <taxon>Bacillati</taxon>
        <taxon>Actinomycetota</taxon>
        <taxon>Actinomycetes</taxon>
        <taxon>Mycobacteriales</taxon>
        <taxon>Nocardiaceae</taxon>
        <taxon>Nocardia</taxon>
    </lineage>
</organism>
<keyword evidence="1" id="KW-0732">Signal</keyword>
<dbReference type="InterPro" id="IPR000914">
    <property type="entry name" value="SBP_5_dom"/>
</dbReference>
<feature type="chain" id="PRO_5047007788" evidence="1">
    <location>
        <begin position="16"/>
        <end position="536"/>
    </location>
</feature>